<evidence type="ECO:0000256" key="1">
    <source>
        <dbReference type="ARBA" id="ARBA00023015"/>
    </source>
</evidence>
<dbReference type="GO" id="GO:0043565">
    <property type="term" value="F:sequence-specific DNA binding"/>
    <property type="evidence" value="ECO:0007669"/>
    <property type="project" value="InterPro"/>
</dbReference>
<evidence type="ECO:0000313" key="4">
    <source>
        <dbReference type="EMBL" id="SDL82328.1"/>
    </source>
</evidence>
<accession>A0A1G9N769</accession>
<gene>
    <name evidence="4" type="ORF">SAMN05421869_13158</name>
</gene>
<dbReference type="PANTHER" id="PTHR43436">
    <property type="entry name" value="ARAC-FAMILY TRANSCRIPTIONAL REGULATOR"/>
    <property type="match status" value="1"/>
</dbReference>
<keyword evidence="1" id="KW-0805">Transcription regulation</keyword>
<dbReference type="PROSITE" id="PS01124">
    <property type="entry name" value="HTH_ARAC_FAMILY_2"/>
    <property type="match status" value="1"/>
</dbReference>
<keyword evidence="5" id="KW-1185">Reference proteome</keyword>
<reference evidence="4 5" key="1">
    <citation type="submission" date="2016-10" db="EMBL/GenBank/DDBJ databases">
        <authorList>
            <person name="de Groot N.N."/>
        </authorList>
    </citation>
    <scope>NUCLEOTIDE SEQUENCE [LARGE SCALE GENOMIC DNA]</scope>
    <source>
        <strain evidence="4 5">CGMCC 4.6533</strain>
    </source>
</reference>
<protein>
    <submittedName>
        <fullName evidence="4">AraC-type DNA-binding protein</fullName>
    </submittedName>
</protein>
<dbReference type="GO" id="GO:0003700">
    <property type="term" value="F:DNA-binding transcription factor activity"/>
    <property type="evidence" value="ECO:0007669"/>
    <property type="project" value="InterPro"/>
</dbReference>
<keyword evidence="4" id="KW-0238">DNA-binding</keyword>
<dbReference type="EMBL" id="FNDJ01000031">
    <property type="protein sequence ID" value="SDL82328.1"/>
    <property type="molecule type" value="Genomic_DNA"/>
</dbReference>
<name>A0A1G9N769_9ACTN</name>
<dbReference type="Pfam" id="PF12833">
    <property type="entry name" value="HTH_18"/>
    <property type="match status" value="1"/>
</dbReference>
<dbReference type="PANTHER" id="PTHR43436:SF1">
    <property type="entry name" value="TRANSCRIPTIONAL REGULATORY PROTEIN"/>
    <property type="match status" value="1"/>
</dbReference>
<dbReference type="Proteomes" id="UP000199202">
    <property type="component" value="Unassembled WGS sequence"/>
</dbReference>
<dbReference type="InterPro" id="IPR018060">
    <property type="entry name" value="HTH_AraC"/>
</dbReference>
<dbReference type="SMART" id="SM00342">
    <property type="entry name" value="HTH_ARAC"/>
    <property type="match status" value="1"/>
</dbReference>
<dbReference type="Gene3D" id="1.10.10.60">
    <property type="entry name" value="Homeodomain-like"/>
    <property type="match status" value="1"/>
</dbReference>
<dbReference type="AlphaFoldDB" id="A0A1G9N769"/>
<evidence type="ECO:0000313" key="5">
    <source>
        <dbReference type="Proteomes" id="UP000199202"/>
    </source>
</evidence>
<dbReference type="STRING" id="633440.SAMN05421869_13158"/>
<organism evidence="4 5">
    <name type="scientific">Nonomuraea jiangxiensis</name>
    <dbReference type="NCBI Taxonomy" id="633440"/>
    <lineage>
        <taxon>Bacteria</taxon>
        <taxon>Bacillati</taxon>
        <taxon>Actinomycetota</taxon>
        <taxon>Actinomycetes</taxon>
        <taxon>Streptosporangiales</taxon>
        <taxon>Streptosporangiaceae</taxon>
        <taxon>Nonomuraea</taxon>
    </lineage>
</organism>
<dbReference type="InterPro" id="IPR009057">
    <property type="entry name" value="Homeodomain-like_sf"/>
</dbReference>
<proteinExistence type="predicted"/>
<evidence type="ECO:0000259" key="3">
    <source>
        <dbReference type="PROSITE" id="PS01124"/>
    </source>
</evidence>
<keyword evidence="2" id="KW-0804">Transcription</keyword>
<feature type="domain" description="HTH araC/xylS-type" evidence="3">
    <location>
        <begin position="167"/>
        <end position="252"/>
    </location>
</feature>
<dbReference type="SUPFAM" id="SSF46689">
    <property type="entry name" value="Homeodomain-like"/>
    <property type="match status" value="1"/>
</dbReference>
<evidence type="ECO:0000256" key="2">
    <source>
        <dbReference type="ARBA" id="ARBA00023163"/>
    </source>
</evidence>
<sequence length="267" mass="28006">MLPALPRTRRAAAGATVWLWPGRALYAGPSLRLGPHSGAVACLAVGVDAAFAVQAMPGGELRARIALVPPRVRHQLTAYGDRMAFLYLDPGSADDRGCRTCFAAGGEAVLAGHRHEGDLLALAAGLSEHTPVPQVTAWIAKATGHVTTSSADPRITAATGRLMDAGEPLPAAALAAELGLSESRFLRLFRDGTGTSYRRFRLWTRMHRAARAVAAGHNLTRAAADGGFASPSHLSTAFHAMFGLPPSILLARDLTIRCLDQPPGAVT</sequence>